<dbReference type="EMBL" id="AAFW02000040">
    <property type="protein sequence ID" value="EDN63429.1"/>
    <property type="molecule type" value="Genomic_DNA"/>
</dbReference>
<accession>A6ZQ69</accession>
<dbReference type="NCBIfam" id="NF037970">
    <property type="entry name" value="vanZ_1"/>
    <property type="match status" value="1"/>
</dbReference>
<feature type="domain" description="VanZ-like" evidence="2">
    <location>
        <begin position="21"/>
        <end position="104"/>
    </location>
</feature>
<dbReference type="Proteomes" id="UP000007060">
    <property type="component" value="Unassembled WGS sequence"/>
</dbReference>
<sequence>MVQLRRTITTNKVFQAITSTNDKVAHFVVFMWESWLFVKMFAEDIVTFRKLQANKYVLGVLICSLCASVTSEFAQSVVSRGQRVFDVKDIICNFWGSLLGVGIAFYQDR</sequence>
<protein>
    <submittedName>
        <fullName evidence="3">Conserved protein</fullName>
    </submittedName>
</protein>
<evidence type="ECO:0000313" key="4">
    <source>
        <dbReference type="Proteomes" id="UP000007060"/>
    </source>
</evidence>
<dbReference type="PANTHER" id="PTHR28008:SF1">
    <property type="entry name" value="DOMAIN PROTEIN, PUTATIVE (AFU_ORTHOLOGUE AFUA_3G10980)-RELATED"/>
    <property type="match status" value="1"/>
</dbReference>
<dbReference type="PANTHER" id="PTHR28008">
    <property type="entry name" value="DOMAIN PROTEIN, PUTATIVE (AFU_ORTHOLOGUE AFUA_3G10980)-RELATED"/>
    <property type="match status" value="1"/>
</dbReference>
<proteinExistence type="predicted"/>
<evidence type="ECO:0000259" key="2">
    <source>
        <dbReference type="Pfam" id="PF04892"/>
    </source>
</evidence>
<dbReference type="InterPro" id="IPR006976">
    <property type="entry name" value="VanZ-like"/>
</dbReference>
<comment type="caution">
    <text evidence="3">The sequence shown here is derived from an EMBL/GenBank/DDBJ whole genome shotgun (WGS) entry which is preliminary data.</text>
</comment>
<evidence type="ECO:0000256" key="1">
    <source>
        <dbReference type="SAM" id="Phobius"/>
    </source>
</evidence>
<evidence type="ECO:0000313" key="3">
    <source>
        <dbReference type="EMBL" id="EDN63429.1"/>
    </source>
</evidence>
<dbReference type="OrthoDB" id="63581at2759"/>
<reference evidence="3 4" key="1">
    <citation type="journal article" date="2007" name="Proc. Natl. Acad. Sci. U.S.A.">
        <title>Genome sequencing and comparative analysis of Saccharomyces cerevisiae strain YJM789.</title>
        <authorList>
            <person name="Wei W."/>
            <person name="McCusker J.H."/>
            <person name="Hyman R.W."/>
            <person name="Jones T."/>
            <person name="Ning Y."/>
            <person name="Cao Z."/>
            <person name="Gu Z."/>
            <person name="Bruno D."/>
            <person name="Miranda M."/>
            <person name="Nguyen M."/>
            <person name="Wilhelmy J."/>
            <person name="Komp C."/>
            <person name="Tamse R."/>
            <person name="Wang X."/>
            <person name="Jia P."/>
            <person name="Luedi P."/>
            <person name="Oefner P.J."/>
            <person name="David L."/>
            <person name="Dietrich F.S."/>
            <person name="Li Y."/>
            <person name="Davis R.W."/>
            <person name="Steinmetz L.M."/>
        </authorList>
    </citation>
    <scope>NUCLEOTIDE SEQUENCE [LARGE SCALE GENOMIC DNA]</scope>
    <source>
        <strain evidence="3 4">YJM789</strain>
    </source>
</reference>
<organism evidence="3 4">
    <name type="scientific">Saccharomyces cerevisiae (strain YJM789)</name>
    <name type="common">Baker's yeast</name>
    <dbReference type="NCBI Taxonomy" id="307796"/>
    <lineage>
        <taxon>Eukaryota</taxon>
        <taxon>Fungi</taxon>
        <taxon>Dikarya</taxon>
        <taxon>Ascomycota</taxon>
        <taxon>Saccharomycotina</taxon>
        <taxon>Saccharomycetes</taxon>
        <taxon>Saccharomycetales</taxon>
        <taxon>Saccharomycetaceae</taxon>
        <taxon>Saccharomyces</taxon>
    </lineage>
</organism>
<name>A6ZQ69_YEAS7</name>
<feature type="transmembrane region" description="Helical" evidence="1">
    <location>
        <begin position="90"/>
        <end position="107"/>
    </location>
</feature>
<dbReference type="Pfam" id="PF04892">
    <property type="entry name" value="VanZ"/>
    <property type="match status" value="1"/>
</dbReference>
<keyword evidence="1" id="KW-1133">Transmembrane helix</keyword>
<keyword evidence="1" id="KW-0472">Membrane</keyword>
<keyword evidence="1" id="KW-0812">Transmembrane</keyword>
<dbReference type="HOGENOM" id="CLU_144922_1_0_1"/>
<dbReference type="AlphaFoldDB" id="A6ZQ69"/>
<gene>
    <name evidence="3" type="ORF">SCY_3030</name>
</gene>